<sequence>MKLEIQMYLPWRDFITLAEATAPLRDAGFELSVTFNEKQWAEIPSQYRDFHKVLTIKAVTGAELGAANLRFQ</sequence>
<gene>
    <name evidence="1" type="ORF">Forpe1208_v005865</name>
</gene>
<dbReference type="AlphaFoldDB" id="A0A8J5UCP8"/>
<evidence type="ECO:0000313" key="1">
    <source>
        <dbReference type="EMBL" id="KAG7415507.1"/>
    </source>
</evidence>
<dbReference type="EMBL" id="JAELUQ010000004">
    <property type="protein sequence ID" value="KAG7415507.1"/>
    <property type="molecule type" value="Genomic_DNA"/>
</dbReference>
<reference evidence="1" key="1">
    <citation type="submission" date="2021-04" db="EMBL/GenBank/DDBJ databases">
        <title>First draft genome resource for Brassicaceae pathogens Fusarium oxysporum f. sp. raphani and Fusarium oxysporum f. sp. rapae.</title>
        <authorList>
            <person name="Asai S."/>
        </authorList>
    </citation>
    <scope>NUCLEOTIDE SEQUENCE</scope>
    <source>
        <strain evidence="1">Tf1208</strain>
    </source>
</reference>
<comment type="caution">
    <text evidence="1">The sequence shown here is derived from an EMBL/GenBank/DDBJ whole genome shotgun (WGS) entry which is preliminary data.</text>
</comment>
<dbReference type="Proteomes" id="UP000694050">
    <property type="component" value="Unassembled WGS sequence"/>
</dbReference>
<proteinExistence type="predicted"/>
<organism evidence="1 2">
    <name type="scientific">Fusarium oxysporum f. sp. rapae</name>
    <dbReference type="NCBI Taxonomy" id="485398"/>
    <lineage>
        <taxon>Eukaryota</taxon>
        <taxon>Fungi</taxon>
        <taxon>Dikarya</taxon>
        <taxon>Ascomycota</taxon>
        <taxon>Pezizomycotina</taxon>
        <taxon>Sordariomycetes</taxon>
        <taxon>Hypocreomycetidae</taxon>
        <taxon>Hypocreales</taxon>
        <taxon>Nectriaceae</taxon>
        <taxon>Fusarium</taxon>
        <taxon>Fusarium oxysporum species complex</taxon>
    </lineage>
</organism>
<protein>
    <submittedName>
        <fullName evidence="1">Uncharacterized protein</fullName>
    </submittedName>
</protein>
<accession>A0A8J5UCP8</accession>
<name>A0A8J5UCP8_FUSOX</name>
<evidence type="ECO:0000313" key="2">
    <source>
        <dbReference type="Proteomes" id="UP000694050"/>
    </source>
</evidence>